<dbReference type="EMBL" id="AEWJ01000041">
    <property type="protein sequence ID" value="EGD58765.1"/>
    <property type="molecule type" value="Genomic_DNA"/>
</dbReference>
<dbReference type="Proteomes" id="UP000004728">
    <property type="component" value="Unassembled WGS sequence"/>
</dbReference>
<keyword evidence="3" id="KW-1185">Reference proteome</keyword>
<evidence type="ECO:0000313" key="3">
    <source>
        <dbReference type="Proteomes" id="UP000004728"/>
    </source>
</evidence>
<dbReference type="InParanoid" id="F1Z9H7"/>
<evidence type="ECO:0000313" key="2">
    <source>
        <dbReference type="EMBL" id="EGD58765.1"/>
    </source>
</evidence>
<dbReference type="AlphaFoldDB" id="F1Z9H7"/>
<dbReference type="HOGENOM" id="CLU_3313640_0_0_5"/>
<protein>
    <submittedName>
        <fullName evidence="2">Uncharacterized protein</fullName>
    </submittedName>
</protein>
<gene>
    <name evidence="2" type="ORF">Y88_0823</name>
</gene>
<sequence>MTACRRSGQRLLGRERDGGGPVRRRIRMIGHKICKLGRQ</sequence>
<name>F1Z9H7_9SPHN</name>
<comment type="caution">
    <text evidence="2">The sequence shown here is derived from an EMBL/GenBank/DDBJ whole genome shotgun (WGS) entry which is preliminary data.</text>
</comment>
<accession>F1Z9H7</accession>
<organism evidence="2 3">
    <name type="scientific">Novosphingobium nitrogenifigens DSM 19370</name>
    <dbReference type="NCBI Taxonomy" id="983920"/>
    <lineage>
        <taxon>Bacteria</taxon>
        <taxon>Pseudomonadati</taxon>
        <taxon>Pseudomonadota</taxon>
        <taxon>Alphaproteobacteria</taxon>
        <taxon>Sphingomonadales</taxon>
        <taxon>Sphingomonadaceae</taxon>
        <taxon>Novosphingobium</taxon>
    </lineage>
</organism>
<feature type="region of interest" description="Disordered" evidence="1">
    <location>
        <begin position="1"/>
        <end position="22"/>
    </location>
</feature>
<reference evidence="2 3" key="1">
    <citation type="journal article" date="2012" name="J. Bacteriol.">
        <title>Draft Genome Sequence of Novosphingobium nitrogenifigens Y88T.</title>
        <authorList>
            <person name="Strabala T.J."/>
            <person name="Macdonald L."/>
            <person name="Liu V."/>
            <person name="Smit A.M."/>
        </authorList>
    </citation>
    <scope>NUCLEOTIDE SEQUENCE [LARGE SCALE GENOMIC DNA]</scope>
    <source>
        <strain evidence="2 3">DSM 19370</strain>
    </source>
</reference>
<proteinExistence type="predicted"/>
<evidence type="ECO:0000256" key="1">
    <source>
        <dbReference type="SAM" id="MobiDB-lite"/>
    </source>
</evidence>